<dbReference type="EMBL" id="JAHCVJ010000006">
    <property type="protein sequence ID" value="MBT0665525.1"/>
    <property type="molecule type" value="Genomic_DNA"/>
</dbReference>
<accession>A0AAW4L7L7</accession>
<name>A0AAW4L7L7_9BACT</name>
<reference evidence="2 3" key="1">
    <citation type="submission" date="2021-05" db="EMBL/GenBank/DDBJ databases">
        <title>The draft genome of Geobacter pelophilus DSM 12255.</title>
        <authorList>
            <person name="Xu Z."/>
            <person name="Masuda Y."/>
            <person name="Itoh H."/>
            <person name="Senoo K."/>
        </authorList>
    </citation>
    <scope>NUCLEOTIDE SEQUENCE [LARGE SCALE GENOMIC DNA]</scope>
    <source>
        <strain evidence="2 3">DSM 12255</strain>
    </source>
</reference>
<evidence type="ECO:0000313" key="2">
    <source>
        <dbReference type="EMBL" id="MBT0665525.1"/>
    </source>
</evidence>
<protein>
    <recommendedName>
        <fullName evidence="4">Lipoprotein</fullName>
    </recommendedName>
</protein>
<dbReference type="AlphaFoldDB" id="A0AAW4L7L7"/>
<feature type="chain" id="PRO_5043834459" description="Lipoprotein" evidence="1">
    <location>
        <begin position="23"/>
        <end position="197"/>
    </location>
</feature>
<organism evidence="2 3">
    <name type="scientific">Geoanaerobacter pelophilus</name>
    <dbReference type="NCBI Taxonomy" id="60036"/>
    <lineage>
        <taxon>Bacteria</taxon>
        <taxon>Pseudomonadati</taxon>
        <taxon>Thermodesulfobacteriota</taxon>
        <taxon>Desulfuromonadia</taxon>
        <taxon>Geobacterales</taxon>
        <taxon>Geobacteraceae</taxon>
        <taxon>Geoanaerobacter</taxon>
    </lineage>
</organism>
<gene>
    <name evidence="2" type="ORF">KI809_14550</name>
</gene>
<proteinExistence type="predicted"/>
<dbReference type="Proteomes" id="UP000811899">
    <property type="component" value="Unassembled WGS sequence"/>
</dbReference>
<keyword evidence="1" id="KW-0732">Signal</keyword>
<keyword evidence="3" id="KW-1185">Reference proteome</keyword>
<dbReference type="RefSeq" id="WP_214172303.1">
    <property type="nucleotide sequence ID" value="NZ_JAHCVJ010000006.1"/>
</dbReference>
<evidence type="ECO:0000256" key="1">
    <source>
        <dbReference type="SAM" id="SignalP"/>
    </source>
</evidence>
<evidence type="ECO:0008006" key="4">
    <source>
        <dbReference type="Google" id="ProtNLM"/>
    </source>
</evidence>
<evidence type="ECO:0000313" key="3">
    <source>
        <dbReference type="Proteomes" id="UP000811899"/>
    </source>
</evidence>
<feature type="signal peptide" evidence="1">
    <location>
        <begin position="1"/>
        <end position="22"/>
    </location>
</feature>
<comment type="caution">
    <text evidence="2">The sequence shown here is derived from an EMBL/GenBank/DDBJ whole genome shotgun (WGS) entry which is preliminary data.</text>
</comment>
<sequence length="197" mass="21735">MKIFDRCSLLRLAIFSLLISQAAGCAPTKYVSTTGRELVLEREQPKQAGGIDSSVAKRCLEGDIAVYKKLFGDRYNPCAELGVFLINNSLPDEGIAYFEKGMAAATSYNASLSSIDIEQLGVLQKTRLANFLFDLCLNKKVTDLHDGKDITADICAKAGAMFEKVKYQENAVMMYRKKCELTGKCDDLTRLGAPIKR</sequence>